<dbReference type="GO" id="GO:0046872">
    <property type="term" value="F:metal ion binding"/>
    <property type="evidence" value="ECO:0007669"/>
    <property type="project" value="UniProtKB-KW"/>
</dbReference>
<dbReference type="EC" id="3.6.1.55" evidence="11"/>
<dbReference type="PANTHER" id="PTHR47707">
    <property type="entry name" value="8-OXO-DGTP DIPHOSPHATASE"/>
    <property type="match status" value="1"/>
</dbReference>
<evidence type="ECO:0000256" key="1">
    <source>
        <dbReference type="ARBA" id="ARBA00001946"/>
    </source>
</evidence>
<dbReference type="InterPro" id="IPR015797">
    <property type="entry name" value="NUDIX_hydrolase-like_dom_sf"/>
</dbReference>
<dbReference type="InterPro" id="IPR000086">
    <property type="entry name" value="NUDIX_hydrolase_dom"/>
</dbReference>
<dbReference type="Pfam" id="PF00293">
    <property type="entry name" value="NUDIX"/>
    <property type="match status" value="1"/>
</dbReference>
<feature type="domain" description="Nudix hydrolase" evidence="12">
    <location>
        <begin position="3"/>
        <end position="128"/>
    </location>
</feature>
<evidence type="ECO:0000256" key="8">
    <source>
        <dbReference type="ARBA" id="ARBA00022842"/>
    </source>
</evidence>
<organism evidence="13 14">
    <name type="scientific">Candidatus Corynebacterium intestinavium</name>
    <dbReference type="NCBI Taxonomy" id="2838531"/>
    <lineage>
        <taxon>Bacteria</taxon>
        <taxon>Bacillati</taxon>
        <taxon>Actinomycetota</taxon>
        <taxon>Actinomycetes</taxon>
        <taxon>Mycobacteriales</taxon>
        <taxon>Corynebacteriaceae</taxon>
        <taxon>Corynebacterium</taxon>
    </lineage>
</organism>
<dbReference type="InterPro" id="IPR047127">
    <property type="entry name" value="MutT-like"/>
</dbReference>
<dbReference type="GO" id="GO:0044716">
    <property type="term" value="F:8-oxo-GDP phosphatase activity"/>
    <property type="evidence" value="ECO:0007669"/>
    <property type="project" value="TreeGrafter"/>
</dbReference>
<proteinExistence type="inferred from homology"/>
<protein>
    <recommendedName>
        <fullName evidence="11">8-oxo-dGTP diphosphatase</fullName>
        <ecNumber evidence="11">3.6.1.55</ecNumber>
    </recommendedName>
</protein>
<gene>
    <name evidence="13" type="ORF">H9907_08180</name>
</gene>
<dbReference type="GO" id="GO:0008413">
    <property type="term" value="F:8-oxo-7,8-dihydroguanosine triphosphate pyrophosphatase activity"/>
    <property type="evidence" value="ECO:0007669"/>
    <property type="project" value="TreeGrafter"/>
</dbReference>
<dbReference type="AlphaFoldDB" id="A0A9D2ZRI5"/>
<dbReference type="CDD" id="cd03425">
    <property type="entry name" value="NUDIX_MutT_NudA_like"/>
    <property type="match status" value="1"/>
</dbReference>
<dbReference type="EMBL" id="DWUR01000136">
    <property type="protein sequence ID" value="HJD50045.1"/>
    <property type="molecule type" value="Genomic_DNA"/>
</dbReference>
<dbReference type="SUPFAM" id="SSF55811">
    <property type="entry name" value="Nudix"/>
    <property type="match status" value="1"/>
</dbReference>
<evidence type="ECO:0000256" key="2">
    <source>
        <dbReference type="ARBA" id="ARBA00005582"/>
    </source>
</evidence>
<keyword evidence="6" id="KW-0227">DNA damage</keyword>
<evidence type="ECO:0000256" key="10">
    <source>
        <dbReference type="ARBA" id="ARBA00035861"/>
    </source>
</evidence>
<dbReference type="Gene3D" id="3.90.79.10">
    <property type="entry name" value="Nucleoside Triphosphate Pyrophosphohydrolase"/>
    <property type="match status" value="1"/>
</dbReference>
<reference evidence="13" key="2">
    <citation type="submission" date="2021-04" db="EMBL/GenBank/DDBJ databases">
        <authorList>
            <person name="Gilroy R."/>
        </authorList>
    </citation>
    <scope>NUCLEOTIDE SEQUENCE</scope>
    <source>
        <strain evidence="13">5925</strain>
    </source>
</reference>
<dbReference type="Proteomes" id="UP000823907">
    <property type="component" value="Unassembled WGS sequence"/>
</dbReference>
<accession>A0A9D2ZRI5</accession>
<evidence type="ECO:0000256" key="6">
    <source>
        <dbReference type="ARBA" id="ARBA00022763"/>
    </source>
</evidence>
<keyword evidence="9" id="KW-0234">DNA repair</keyword>
<sequence>MKKKIVVVGAVLVEDGKILAAQRGEDMALAGYWEFPGGKIEEGETPEEALQRELKEELLCDATIGEYLDTTSYEYDFGIVELTTFFASLQGTEPELTEHAQIRWLKPEELDTVQWAPADVPAVEKIKAKFSA</sequence>
<evidence type="ECO:0000256" key="5">
    <source>
        <dbReference type="ARBA" id="ARBA00022723"/>
    </source>
</evidence>
<dbReference type="GO" id="GO:0006260">
    <property type="term" value="P:DNA replication"/>
    <property type="evidence" value="ECO:0007669"/>
    <property type="project" value="UniProtKB-KW"/>
</dbReference>
<reference evidence="13" key="1">
    <citation type="journal article" date="2021" name="PeerJ">
        <title>Extensive microbial diversity within the chicken gut microbiome revealed by metagenomics and culture.</title>
        <authorList>
            <person name="Gilroy R."/>
            <person name="Ravi A."/>
            <person name="Getino M."/>
            <person name="Pursley I."/>
            <person name="Horton D.L."/>
            <person name="Alikhan N.F."/>
            <person name="Baker D."/>
            <person name="Gharbi K."/>
            <person name="Hall N."/>
            <person name="Watson M."/>
            <person name="Adriaenssens E.M."/>
            <person name="Foster-Nyarko E."/>
            <person name="Jarju S."/>
            <person name="Secka A."/>
            <person name="Antonio M."/>
            <person name="Oren A."/>
            <person name="Chaudhuri R.R."/>
            <person name="La Ragione R."/>
            <person name="Hildebrand F."/>
            <person name="Pallen M.J."/>
        </authorList>
    </citation>
    <scope>NUCLEOTIDE SEQUENCE</scope>
    <source>
        <strain evidence="13">5925</strain>
    </source>
</reference>
<keyword evidence="3" id="KW-0515">Mutator protein</keyword>
<keyword evidence="5" id="KW-0479">Metal-binding</keyword>
<evidence type="ECO:0000256" key="7">
    <source>
        <dbReference type="ARBA" id="ARBA00022801"/>
    </source>
</evidence>
<evidence type="ECO:0000259" key="12">
    <source>
        <dbReference type="PROSITE" id="PS51462"/>
    </source>
</evidence>
<dbReference type="GO" id="GO:0006281">
    <property type="term" value="P:DNA repair"/>
    <property type="evidence" value="ECO:0007669"/>
    <property type="project" value="UniProtKB-KW"/>
</dbReference>
<evidence type="ECO:0000256" key="11">
    <source>
        <dbReference type="ARBA" id="ARBA00038905"/>
    </source>
</evidence>
<evidence type="ECO:0000313" key="13">
    <source>
        <dbReference type="EMBL" id="HJD50045.1"/>
    </source>
</evidence>
<name>A0A9D2ZRI5_9CORY</name>
<dbReference type="InterPro" id="IPR020476">
    <property type="entry name" value="Nudix_hydrolase"/>
</dbReference>
<dbReference type="PRINTS" id="PR00502">
    <property type="entry name" value="NUDIXFAMILY"/>
</dbReference>
<comment type="cofactor">
    <cofactor evidence="1">
        <name>Mg(2+)</name>
        <dbReference type="ChEBI" id="CHEBI:18420"/>
    </cofactor>
</comment>
<evidence type="ECO:0000256" key="9">
    <source>
        <dbReference type="ARBA" id="ARBA00023204"/>
    </source>
</evidence>
<dbReference type="PANTHER" id="PTHR47707:SF1">
    <property type="entry name" value="NUDIX HYDROLASE FAMILY PROTEIN"/>
    <property type="match status" value="1"/>
</dbReference>
<evidence type="ECO:0000256" key="4">
    <source>
        <dbReference type="ARBA" id="ARBA00022705"/>
    </source>
</evidence>
<comment type="catalytic activity">
    <reaction evidence="10">
        <text>8-oxo-dGTP + H2O = 8-oxo-dGMP + diphosphate + H(+)</text>
        <dbReference type="Rhea" id="RHEA:31575"/>
        <dbReference type="ChEBI" id="CHEBI:15377"/>
        <dbReference type="ChEBI" id="CHEBI:15378"/>
        <dbReference type="ChEBI" id="CHEBI:33019"/>
        <dbReference type="ChEBI" id="CHEBI:63224"/>
        <dbReference type="ChEBI" id="CHEBI:77896"/>
        <dbReference type="EC" id="3.6.1.55"/>
    </reaction>
</comment>
<comment type="caution">
    <text evidence="13">The sequence shown here is derived from an EMBL/GenBank/DDBJ whole genome shotgun (WGS) entry which is preliminary data.</text>
</comment>
<evidence type="ECO:0000313" key="14">
    <source>
        <dbReference type="Proteomes" id="UP000823907"/>
    </source>
</evidence>
<comment type="similarity">
    <text evidence="2">Belongs to the Nudix hydrolase family.</text>
</comment>
<evidence type="ECO:0000256" key="3">
    <source>
        <dbReference type="ARBA" id="ARBA00022457"/>
    </source>
</evidence>
<dbReference type="PROSITE" id="PS51462">
    <property type="entry name" value="NUDIX"/>
    <property type="match status" value="1"/>
</dbReference>
<keyword evidence="8" id="KW-0460">Magnesium</keyword>
<dbReference type="GO" id="GO:0035539">
    <property type="term" value="F:8-oxo-7,8-dihydrodeoxyguanosine triphosphate pyrophosphatase activity"/>
    <property type="evidence" value="ECO:0007669"/>
    <property type="project" value="UniProtKB-EC"/>
</dbReference>
<keyword evidence="7" id="KW-0378">Hydrolase</keyword>
<dbReference type="GO" id="GO:0044715">
    <property type="term" value="F:8-oxo-dGDP phosphatase activity"/>
    <property type="evidence" value="ECO:0007669"/>
    <property type="project" value="TreeGrafter"/>
</dbReference>
<keyword evidence="4" id="KW-0235">DNA replication</keyword>